<keyword evidence="4" id="KW-1185">Reference proteome</keyword>
<dbReference type="Proteomes" id="UP000717585">
    <property type="component" value="Unassembled WGS sequence"/>
</dbReference>
<feature type="chain" id="PRO_5035281933" evidence="2">
    <location>
        <begin position="18"/>
        <end position="850"/>
    </location>
</feature>
<dbReference type="Gene3D" id="2.10.50.10">
    <property type="entry name" value="Tumor Necrosis Factor Receptor, subunit A, domain 2"/>
    <property type="match status" value="2"/>
</dbReference>
<dbReference type="SMART" id="SM01411">
    <property type="entry name" value="Ephrin_rec_like"/>
    <property type="match status" value="2"/>
</dbReference>
<dbReference type="OrthoDB" id="439917at2759"/>
<dbReference type="PANTHER" id="PTHR46967:SF1">
    <property type="entry name" value="KERATIN-ASSOCIATED PROTEIN 16-1-LIKE"/>
    <property type="match status" value="1"/>
</dbReference>
<keyword evidence="1" id="KW-0472">Membrane</keyword>
<feature type="transmembrane region" description="Helical" evidence="1">
    <location>
        <begin position="774"/>
        <end position="802"/>
    </location>
</feature>
<gene>
    <name evidence="3" type="ORF">J8273_0783</name>
</gene>
<proteinExistence type="predicted"/>
<dbReference type="InterPro" id="IPR009030">
    <property type="entry name" value="Growth_fac_rcpt_cys_sf"/>
</dbReference>
<accession>A0A8J6B882</accession>
<reference evidence="3" key="1">
    <citation type="submission" date="2021-05" db="EMBL/GenBank/DDBJ databases">
        <title>A free-living protist that lacks canonical eukaryotic 1 DNA replication and segregation systems.</title>
        <authorList>
            <person name="Salas-Leiva D.E."/>
            <person name="Tromer E.C."/>
            <person name="Curtis B.A."/>
            <person name="Jerlstrom-Hultqvist J."/>
            <person name="Kolisko M."/>
            <person name="Yi Z."/>
            <person name="Salas-Leiva J.S."/>
            <person name="Gallot-Lavallee L."/>
            <person name="Kops G.J.P.L."/>
            <person name="Archibald J.M."/>
            <person name="Simpson A.G.B."/>
            <person name="Roger A.J."/>
        </authorList>
    </citation>
    <scope>NUCLEOTIDE SEQUENCE</scope>
    <source>
        <strain evidence="3">BICM</strain>
    </source>
</reference>
<comment type="caution">
    <text evidence="3">The sequence shown here is derived from an EMBL/GenBank/DDBJ whole genome shotgun (WGS) entry which is preliminary data.</text>
</comment>
<sequence length="850" mass="86752">MKTALCLVAVLITAVLSEYFTTFEAFDADLDSSFASSVYMTGDKLYLGAPRRDDALSNVGAVYEYVLGYEQPLSTGTVITPVGSTAIANGFFGSSFVGLKNGLAISHPGLGDGFVLYYDDEEGTAKNFTGGMNPLGIAGFGAFLAASDDTLVIGSSPATDKVVVCPMDPVTFQPADTYLTVTLPSAITISSIAISDRFLAIAGSNTVYMYSLDRTDGTVSGTTHLHTITGLGLSISLALSDEYLVYGEPYHSGVAPMAGKISISAISPSSTLADPQVIQHYNPYANFGSSVSIYDDRVAAGSPNATVSSQVAAGTVYVYKETTTWGMDLEIFPPSPVTNGRVGDFVSITSRGVLAGSPTVSWGTGLGMVFSPQPSPSCDAGTHTDGWTSCADCEIGTASAKSNAPACMVCDAGHYQDSTGMNACSSAGVGTYVPDDDVPHSTVKNCGVGTYNNETAASACTAVPVGYEIVDGRTAIQPCSAGSYQDTTAQDSCKTCAAGYSTADDGKPHLQCTRFVPPSISVDTHTSPAAVSVDTGDLATSISTATLALPNSVTASCSIVEDSMGNDYIVPLIPLSGSTATVAAGTYTMTVTLADSSTASISLTFDETLSIPRPTNTLSGSTLTGTVTAAACPAAIMFGSYSSALTAVTVSSSSVTCNSTFTPTADQLGDHLSPASTVSGRTPDTAKICVSLDSVNIESTESFAMVIGTITATSLTTSLGSLCADFSTVSSNAISTGSTSAGKQYALSVLYNGNSCLDSTVTIPQVTESDNSGLIVQVVLAVLALLVVTAVALVACCVVCVLPVTGLSGVGLAFLGFKKGKDGGQDDMINGNVTSNPIHGNYLPQVPAFV</sequence>
<keyword evidence="2" id="KW-0732">Signal</keyword>
<dbReference type="SUPFAM" id="SSF57184">
    <property type="entry name" value="Growth factor receptor domain"/>
    <property type="match status" value="1"/>
</dbReference>
<name>A0A8J6B882_9EUKA</name>
<feature type="signal peptide" evidence="2">
    <location>
        <begin position="1"/>
        <end position="17"/>
    </location>
</feature>
<evidence type="ECO:0000313" key="3">
    <source>
        <dbReference type="EMBL" id="KAG9397653.1"/>
    </source>
</evidence>
<keyword evidence="1" id="KW-1133">Transmembrane helix</keyword>
<dbReference type="EMBL" id="JAHDYR010000001">
    <property type="protein sequence ID" value="KAG9397653.1"/>
    <property type="molecule type" value="Genomic_DNA"/>
</dbReference>
<dbReference type="PANTHER" id="PTHR46967">
    <property type="entry name" value="INSULIN-LIKE GROWTH FACTOR BINDING PROTEIN,N-TERMINAL"/>
    <property type="match status" value="1"/>
</dbReference>
<evidence type="ECO:0000256" key="1">
    <source>
        <dbReference type="SAM" id="Phobius"/>
    </source>
</evidence>
<protein>
    <submittedName>
        <fullName evidence="3">GCC2 and GCC3 domain containing protein</fullName>
    </submittedName>
</protein>
<dbReference type="AlphaFoldDB" id="A0A8J6B882"/>
<keyword evidence="1" id="KW-0812">Transmembrane</keyword>
<evidence type="ECO:0000256" key="2">
    <source>
        <dbReference type="SAM" id="SignalP"/>
    </source>
</evidence>
<organism evidence="3 4">
    <name type="scientific">Carpediemonas membranifera</name>
    <dbReference type="NCBI Taxonomy" id="201153"/>
    <lineage>
        <taxon>Eukaryota</taxon>
        <taxon>Metamonada</taxon>
        <taxon>Carpediemonas-like organisms</taxon>
        <taxon>Carpediemonas</taxon>
    </lineage>
</organism>
<evidence type="ECO:0000313" key="4">
    <source>
        <dbReference type="Proteomes" id="UP000717585"/>
    </source>
</evidence>